<sequence length="43" mass="4825">MVPNKLIFGSIVHDQNQELINCETGCLIILTVQEEEQKQDGVP</sequence>
<reference evidence="2" key="1">
    <citation type="submission" date="2022-11" db="UniProtKB">
        <authorList>
            <consortium name="WormBaseParasite"/>
        </authorList>
    </citation>
    <scope>IDENTIFICATION</scope>
</reference>
<organism evidence="1 2">
    <name type="scientific">Romanomermis culicivorax</name>
    <name type="common">Nematode worm</name>
    <dbReference type="NCBI Taxonomy" id="13658"/>
    <lineage>
        <taxon>Eukaryota</taxon>
        <taxon>Metazoa</taxon>
        <taxon>Ecdysozoa</taxon>
        <taxon>Nematoda</taxon>
        <taxon>Enoplea</taxon>
        <taxon>Dorylaimia</taxon>
        <taxon>Mermithida</taxon>
        <taxon>Mermithoidea</taxon>
        <taxon>Mermithidae</taxon>
        <taxon>Romanomermis</taxon>
    </lineage>
</organism>
<dbReference type="Proteomes" id="UP000887565">
    <property type="component" value="Unplaced"/>
</dbReference>
<evidence type="ECO:0000313" key="1">
    <source>
        <dbReference type="Proteomes" id="UP000887565"/>
    </source>
</evidence>
<accession>A0A915KV54</accession>
<dbReference type="AlphaFoldDB" id="A0A915KV54"/>
<dbReference type="WBParaSite" id="nRc.2.0.1.t42675-RA">
    <property type="protein sequence ID" value="nRc.2.0.1.t42675-RA"/>
    <property type="gene ID" value="nRc.2.0.1.g42675"/>
</dbReference>
<evidence type="ECO:0000313" key="2">
    <source>
        <dbReference type="WBParaSite" id="nRc.2.0.1.t42675-RA"/>
    </source>
</evidence>
<protein>
    <submittedName>
        <fullName evidence="2">Uncharacterized protein</fullName>
    </submittedName>
</protein>
<proteinExistence type="predicted"/>
<name>A0A915KV54_ROMCU</name>
<keyword evidence="1" id="KW-1185">Reference proteome</keyword>